<evidence type="ECO:0000256" key="2">
    <source>
        <dbReference type="SAM" id="MobiDB-lite"/>
    </source>
</evidence>
<keyword evidence="1" id="KW-0805">Transcription regulation</keyword>
<evidence type="ECO:0000256" key="1">
    <source>
        <dbReference type="RuleBase" id="RU004549"/>
    </source>
</evidence>
<dbReference type="AlphaFoldDB" id="A0A811S457"/>
<feature type="domain" description="AUX/IAA" evidence="3">
    <location>
        <begin position="260"/>
        <end position="305"/>
    </location>
</feature>
<protein>
    <recommendedName>
        <fullName evidence="1">Auxin-responsive protein</fullName>
    </recommendedName>
</protein>
<name>A0A811S457_9POAL</name>
<sequence length="329" mass="35204">MAATSGSVSRWVLWGGVDQNDHGSCDDMIPYTIWELPLLQASEPSVRLRTYARALGSIPTSTLFFPFFRKKTKAQRETGQETAAAPPHAGAPVPRVWAKGTAAAHPGSQCGNQIAAKFSEVICKAAPPTPTSSSSSPVPRLTLRLGLSGSESSDRNWDCCEDVAAALSLGPLPAAASAGISAKRAFPDPAQRPGAVKASDDKQASPLHAAGRQSAVGGMAPHVELPEEHPRRKRLQEQGAGGGGRVQRRAHDIYLACDFNGQSGLHKSSRKDRLTNGSKVDALKDQDYVLTYDDKDADWMLVSDLLEEHRGKEMRGLCYPALCRVSCGH</sequence>
<dbReference type="GO" id="GO:0005634">
    <property type="term" value="C:nucleus"/>
    <property type="evidence" value="ECO:0007669"/>
    <property type="project" value="UniProtKB-SubCell"/>
</dbReference>
<comment type="similarity">
    <text evidence="1">Belongs to the Aux/IAA family.</text>
</comment>
<dbReference type="Pfam" id="PF02309">
    <property type="entry name" value="AUX_IAA"/>
    <property type="match status" value="1"/>
</dbReference>
<dbReference type="Proteomes" id="UP000604825">
    <property type="component" value="Unassembled WGS sequence"/>
</dbReference>
<dbReference type="Gene3D" id="3.10.20.90">
    <property type="entry name" value="Phosphatidylinositol 3-kinase Catalytic Subunit, Chain A, domain 1"/>
    <property type="match status" value="1"/>
</dbReference>
<comment type="caution">
    <text evidence="4">The sequence shown here is derived from an EMBL/GenBank/DDBJ whole genome shotgun (WGS) entry which is preliminary data.</text>
</comment>
<feature type="region of interest" description="Disordered" evidence="2">
    <location>
        <begin position="185"/>
        <end position="246"/>
    </location>
</feature>
<evidence type="ECO:0000313" key="5">
    <source>
        <dbReference type="Proteomes" id="UP000604825"/>
    </source>
</evidence>
<keyword evidence="1" id="KW-0539">Nucleus</keyword>
<comment type="subcellular location">
    <subcellularLocation>
        <location evidence="1">Nucleus</location>
    </subcellularLocation>
</comment>
<keyword evidence="1" id="KW-0804">Transcription</keyword>
<comment type="subunit">
    <text evidence="1">Homodimers and heterodimers.</text>
</comment>
<proteinExistence type="inferred from homology"/>
<comment type="function">
    <text evidence="1">Aux/IAA proteins are short-lived transcriptional factors that function as repressors of early auxin response genes at low auxin concentrations.</text>
</comment>
<gene>
    <name evidence="4" type="ORF">NCGR_LOCUS59932</name>
</gene>
<keyword evidence="5" id="KW-1185">Reference proteome</keyword>
<organism evidence="4 5">
    <name type="scientific">Miscanthus lutarioriparius</name>
    <dbReference type="NCBI Taxonomy" id="422564"/>
    <lineage>
        <taxon>Eukaryota</taxon>
        <taxon>Viridiplantae</taxon>
        <taxon>Streptophyta</taxon>
        <taxon>Embryophyta</taxon>
        <taxon>Tracheophyta</taxon>
        <taxon>Spermatophyta</taxon>
        <taxon>Magnoliopsida</taxon>
        <taxon>Liliopsida</taxon>
        <taxon>Poales</taxon>
        <taxon>Poaceae</taxon>
        <taxon>PACMAD clade</taxon>
        <taxon>Panicoideae</taxon>
        <taxon>Andropogonodae</taxon>
        <taxon>Andropogoneae</taxon>
        <taxon>Saccharinae</taxon>
        <taxon>Miscanthus</taxon>
    </lineage>
</organism>
<evidence type="ECO:0000313" key="4">
    <source>
        <dbReference type="EMBL" id="CAD6335834.1"/>
    </source>
</evidence>
<accession>A0A811S457</accession>
<keyword evidence="1" id="KW-0678">Repressor</keyword>
<dbReference type="EMBL" id="CAJGYO010000018">
    <property type="protein sequence ID" value="CAD6335834.1"/>
    <property type="molecule type" value="Genomic_DNA"/>
</dbReference>
<dbReference type="InterPro" id="IPR033389">
    <property type="entry name" value="AUX/IAA_dom"/>
</dbReference>
<evidence type="ECO:0000259" key="3">
    <source>
        <dbReference type="Pfam" id="PF02309"/>
    </source>
</evidence>
<dbReference type="GO" id="GO:0009734">
    <property type="term" value="P:auxin-activated signaling pathway"/>
    <property type="evidence" value="ECO:0007669"/>
    <property type="project" value="UniProtKB-UniRule"/>
</dbReference>
<keyword evidence="1" id="KW-0927">Auxin signaling pathway</keyword>
<reference evidence="4" key="1">
    <citation type="submission" date="2020-10" db="EMBL/GenBank/DDBJ databases">
        <authorList>
            <person name="Han B."/>
            <person name="Lu T."/>
            <person name="Zhao Q."/>
            <person name="Huang X."/>
            <person name="Zhao Y."/>
        </authorList>
    </citation>
    <scope>NUCLEOTIDE SEQUENCE</scope>
</reference>